<dbReference type="OrthoDB" id="1001851at2759"/>
<reference evidence="14 15" key="1">
    <citation type="submission" date="2015-01" db="EMBL/GenBank/DDBJ databases">
        <title>Genome of allotetraploid Gossypium barbadense reveals genomic plasticity and fiber elongation in cotton evolution.</title>
        <authorList>
            <person name="Chen X."/>
            <person name="Liu X."/>
            <person name="Zhao B."/>
            <person name="Zheng H."/>
            <person name="Hu Y."/>
            <person name="Lu G."/>
            <person name="Yang C."/>
            <person name="Chen J."/>
            <person name="Shan C."/>
            <person name="Zhang L."/>
            <person name="Zhou Y."/>
            <person name="Wang L."/>
            <person name="Guo W."/>
            <person name="Bai Y."/>
            <person name="Ruan J."/>
            <person name="Shangguan X."/>
            <person name="Mao Y."/>
            <person name="Jiang J."/>
            <person name="Zhu Y."/>
            <person name="Lei J."/>
            <person name="Kang H."/>
            <person name="Chen S."/>
            <person name="He X."/>
            <person name="Wang R."/>
            <person name="Wang Y."/>
            <person name="Chen J."/>
            <person name="Wang L."/>
            <person name="Yu S."/>
            <person name="Wang B."/>
            <person name="Wei J."/>
            <person name="Song S."/>
            <person name="Lu X."/>
            <person name="Gao Z."/>
            <person name="Gu W."/>
            <person name="Deng X."/>
            <person name="Ma D."/>
            <person name="Wang S."/>
            <person name="Liang W."/>
            <person name="Fang L."/>
            <person name="Cai C."/>
            <person name="Zhu X."/>
            <person name="Zhou B."/>
            <person name="Zhang Y."/>
            <person name="Chen Z."/>
            <person name="Xu S."/>
            <person name="Zhu R."/>
            <person name="Wang S."/>
            <person name="Zhang T."/>
            <person name="Zhao G."/>
        </authorList>
    </citation>
    <scope>NUCLEOTIDE SEQUENCE [LARGE SCALE GENOMIC DNA]</scope>
    <source>
        <strain evidence="15">cv. Xinhai21</strain>
        <tissue evidence="14">Leaf</tissue>
    </source>
</reference>
<dbReference type="PANTHER" id="PTHR12341">
    <property type="entry name" value="5'-&gt;3' EXORIBONUCLEASE"/>
    <property type="match status" value="1"/>
</dbReference>
<dbReference type="CDD" id="cd18673">
    <property type="entry name" value="PIN_XRN1-2-like"/>
    <property type="match status" value="1"/>
</dbReference>
<feature type="active site" description="Charge relay system" evidence="9 10">
    <location>
        <position position="335"/>
    </location>
</feature>
<dbReference type="InterPro" id="IPR037241">
    <property type="entry name" value="E2F-DP_heterodim"/>
</dbReference>
<evidence type="ECO:0000256" key="5">
    <source>
        <dbReference type="ARBA" id="ARBA00023015"/>
    </source>
</evidence>
<feature type="active site" description="Charge relay system" evidence="9 10">
    <location>
        <position position="615"/>
    </location>
</feature>
<dbReference type="InterPro" id="IPR032198">
    <property type="entry name" value="E2F_CC-MB"/>
</dbReference>
<dbReference type="InterPro" id="IPR036388">
    <property type="entry name" value="WH-like_DNA-bd_sf"/>
</dbReference>
<dbReference type="PROSITE" id="PS51892">
    <property type="entry name" value="SUBTILASE"/>
    <property type="match status" value="1"/>
</dbReference>
<keyword evidence="8" id="KW-0131">Cell cycle</keyword>
<evidence type="ECO:0000256" key="11">
    <source>
        <dbReference type="RuleBase" id="RU003796"/>
    </source>
</evidence>
<dbReference type="GO" id="GO:0006508">
    <property type="term" value="P:proteolysis"/>
    <property type="evidence" value="ECO:0007669"/>
    <property type="project" value="UniProtKB-KW"/>
</dbReference>
<comment type="similarity">
    <text evidence="1 11">Belongs to the E2F/DP family.</text>
</comment>
<dbReference type="InterPro" id="IPR036852">
    <property type="entry name" value="Peptidase_S8/S53_dom_sf"/>
</dbReference>
<dbReference type="InterPro" id="IPR027073">
    <property type="entry name" value="5_3_exoribonuclease"/>
</dbReference>
<protein>
    <recommendedName>
        <fullName evidence="13">E2F/DP family winged-helix DNA-binding domain-containing protein</fullName>
    </recommendedName>
</protein>
<keyword evidence="6 11" id="KW-0238">DNA-binding</keyword>
<evidence type="ECO:0000256" key="9">
    <source>
        <dbReference type="PIRSR" id="PIRSR615500-1"/>
    </source>
</evidence>
<comment type="similarity">
    <text evidence="10">Belongs to the peptidase S8 family.</text>
</comment>
<dbReference type="Gene3D" id="3.40.50.200">
    <property type="entry name" value="Peptidase S8/S53 domain"/>
    <property type="match status" value="1"/>
</dbReference>
<organism evidence="14 15">
    <name type="scientific">Gossypium barbadense</name>
    <name type="common">Sea Island cotton</name>
    <name type="synonym">Hibiscus barbadensis</name>
    <dbReference type="NCBI Taxonomy" id="3634"/>
    <lineage>
        <taxon>Eukaryota</taxon>
        <taxon>Viridiplantae</taxon>
        <taxon>Streptophyta</taxon>
        <taxon>Embryophyta</taxon>
        <taxon>Tracheophyta</taxon>
        <taxon>Spermatophyta</taxon>
        <taxon>Magnoliopsida</taxon>
        <taxon>eudicotyledons</taxon>
        <taxon>Gunneridae</taxon>
        <taxon>Pentapetalae</taxon>
        <taxon>rosids</taxon>
        <taxon>malvids</taxon>
        <taxon>Malvales</taxon>
        <taxon>Malvaceae</taxon>
        <taxon>Malvoideae</taxon>
        <taxon>Gossypium</taxon>
    </lineage>
</organism>
<evidence type="ECO:0000313" key="14">
    <source>
        <dbReference type="EMBL" id="PPR87645.1"/>
    </source>
</evidence>
<sequence>MGVPSFYRWLVNKYPNIRVKAIKEHIHGHCVDTSSLNLNGIEFDNLYLDMNGIIRPEDQSVIHPSAYEDIFTSIFEYIVRPRKLLYVAIDGVAPRAKMNQQRSRRFGAANNDEIVEAEEDRLWRQFEMEGKLVFSKEECEVFDSNVITPGTGFMYRLSKKPEDYIESRMNGDSSWKGIQVIVSDANVPGEGEHKMMSFIRYQRCLPGYDCITRHCLYGLDADLIMLALATHEVHFPILRETSNTRLPWNPRFDTCKVGVAGSSSNTAKAIDSEKGNQNLTCCSSTNIYGNEMISVTPCMFKFQKFIMDEEEKYCFEDKEKISVEEKSKSIIAIIDSGINVNHECFEDKHISILESNHLNIPFKRKVVAIENYTKGKVLTKATRFVDFNFPEDLNGHGTACASIATGTLTEINWLKDISGISNSKIQGANPFARIASYKVSGDKVTVDKSVEVLKNSLLDAIKKATLDKVDVIMVSLSTDNLSSISSYLCDPVNMGGYLAMKENVVVCTSSGNHGHSYYTLSGGLAHWVIEVGSCNSGGRFITQVELGGGTQIKTVYEEQDGDLCKVSLISGKGPNPYDPYVLKPDICAPGEDILCANKYDAQNMYAHYQVMSGTSMANAVVAGMLSYIKTFHKDWGIARIKSTIMTSANPVIKSSNAAVLAMGSGCINPLKAMNPGLVYDISPEEYRRYLLSREGELEYLALMEENIEGEKILGTDLNLPNFSLVLDKASEYIFNRTLTNVGCPKCTYKAEIRLHGRTFRRFGEEVQEAFPGYIKISVEPDVLNFSNIEERKCFKLIVRSSMALKDQLVLAHATLIWREQKEDNGITVSSPVVILSERLWEMRLEIPDDFENDFKVPRKRKLEQRIGLLTKKFINLIEQAEDGILDLNKAAGTLEVQKRRIYNITNVLEGIGLIEKKLKNRIQWKGLDVWRPGEVDAKLLLCSLVLFSLSEYSFVESLIYAEVENLHNQEHRLDGQIREMQERLRDLSVGTLAANNNQICKQSKEKSTQKRKTSRTAKRNLNAQPNVVTEHHNEMLIPIKAPQGTTLEVPDADEDDDSLQRRYWIVLRSSIGPIDDYLVSTKAVNLPSTSGLDENPAACGIMKIVPSDPDNDADYWVLSDPSVSITDIWRTESGIELNNFDTLQYTGMAAGSTTQPQTPPLNAVEVPPPGNSTGMPLDWARLPNP</sequence>
<evidence type="ECO:0000256" key="7">
    <source>
        <dbReference type="ARBA" id="ARBA00023163"/>
    </source>
</evidence>
<dbReference type="PROSITE" id="PS00136">
    <property type="entry name" value="SUBTILASE_ASP"/>
    <property type="match status" value="1"/>
</dbReference>
<evidence type="ECO:0000256" key="10">
    <source>
        <dbReference type="PROSITE-ProRule" id="PRU01240"/>
    </source>
</evidence>
<dbReference type="Gene3D" id="3.40.50.12390">
    <property type="match status" value="1"/>
</dbReference>
<dbReference type="InterPro" id="IPR036390">
    <property type="entry name" value="WH_DNA-bd_sf"/>
</dbReference>
<evidence type="ECO:0000256" key="6">
    <source>
        <dbReference type="ARBA" id="ARBA00023125"/>
    </source>
</evidence>
<dbReference type="GO" id="GO:0004252">
    <property type="term" value="F:serine-type endopeptidase activity"/>
    <property type="evidence" value="ECO:0007669"/>
    <property type="project" value="UniProtKB-UniRule"/>
</dbReference>
<dbReference type="InterPro" id="IPR022398">
    <property type="entry name" value="Peptidase_S8_His-AS"/>
</dbReference>
<keyword evidence="3 10" id="KW-0378">Hydrolase</keyword>
<dbReference type="InterPro" id="IPR003316">
    <property type="entry name" value="E2F_WHTH_DNA-bd_dom"/>
</dbReference>
<keyword evidence="11" id="KW-0539">Nucleus</keyword>
<evidence type="ECO:0000256" key="8">
    <source>
        <dbReference type="ARBA" id="ARBA00023306"/>
    </source>
</evidence>
<dbReference type="GO" id="GO:0005634">
    <property type="term" value="C:nucleus"/>
    <property type="evidence" value="ECO:0007669"/>
    <property type="project" value="UniProtKB-SubCell"/>
</dbReference>
<dbReference type="Pfam" id="PF02319">
    <property type="entry name" value="WHD_E2F_TDP"/>
    <property type="match status" value="1"/>
</dbReference>
<evidence type="ECO:0000313" key="15">
    <source>
        <dbReference type="Proteomes" id="UP000239757"/>
    </source>
</evidence>
<dbReference type="GO" id="GO:0000956">
    <property type="term" value="P:nuclear-transcribed mRNA catabolic process"/>
    <property type="evidence" value="ECO:0007669"/>
    <property type="project" value="TreeGrafter"/>
</dbReference>
<dbReference type="PANTHER" id="PTHR12341:SF62">
    <property type="entry name" value="5'-3' EXORIBONUCLEASE 3-LIKE"/>
    <property type="match status" value="1"/>
</dbReference>
<dbReference type="Gene3D" id="1.10.10.10">
    <property type="entry name" value="Winged helix-like DNA-binding domain superfamily/Winged helix DNA-binding domain"/>
    <property type="match status" value="1"/>
</dbReference>
<dbReference type="InterPro" id="IPR023827">
    <property type="entry name" value="Peptidase_S8_Asp-AS"/>
</dbReference>
<keyword evidence="2 10" id="KW-0645">Protease</keyword>
<dbReference type="GO" id="GO:0003723">
    <property type="term" value="F:RNA binding"/>
    <property type="evidence" value="ECO:0007669"/>
    <property type="project" value="TreeGrafter"/>
</dbReference>
<evidence type="ECO:0000256" key="1">
    <source>
        <dbReference type="ARBA" id="ARBA00010940"/>
    </source>
</evidence>
<accession>A0A2P5W966</accession>
<dbReference type="InterPro" id="IPR041469">
    <property type="entry name" value="Subtilisin-like_FN3"/>
</dbReference>
<dbReference type="GO" id="GO:0046983">
    <property type="term" value="F:protein dimerization activity"/>
    <property type="evidence" value="ECO:0007669"/>
    <property type="project" value="InterPro"/>
</dbReference>
<keyword evidence="7 11" id="KW-0804">Transcription</keyword>
<feature type="region of interest" description="Disordered" evidence="12">
    <location>
        <begin position="1151"/>
        <end position="1185"/>
    </location>
</feature>
<dbReference type="PROSITE" id="PS00137">
    <property type="entry name" value="SUBTILASE_HIS"/>
    <property type="match status" value="1"/>
</dbReference>
<gene>
    <name evidence="14" type="ORF">GOBAR_AA33036</name>
</gene>
<evidence type="ECO:0000256" key="4">
    <source>
        <dbReference type="ARBA" id="ARBA00022825"/>
    </source>
</evidence>
<dbReference type="GO" id="GO:0004534">
    <property type="term" value="F:5'-3' RNA exonuclease activity"/>
    <property type="evidence" value="ECO:0007669"/>
    <property type="project" value="TreeGrafter"/>
</dbReference>
<keyword evidence="5 11" id="KW-0805">Transcription regulation</keyword>
<dbReference type="InterPro" id="IPR004859">
    <property type="entry name" value="Xrn1_N"/>
</dbReference>
<dbReference type="Pfam" id="PF03159">
    <property type="entry name" value="XRN_N"/>
    <property type="match status" value="1"/>
</dbReference>
<dbReference type="Pfam" id="PF00082">
    <property type="entry name" value="Peptidase_S8"/>
    <property type="match status" value="1"/>
</dbReference>
<dbReference type="Proteomes" id="UP000239757">
    <property type="component" value="Unassembled WGS sequence"/>
</dbReference>
<dbReference type="FunFam" id="1.10.10.10:FF:000008">
    <property type="entry name" value="E2F transcription factor 1"/>
    <property type="match status" value="1"/>
</dbReference>
<feature type="compositionally biased region" description="Basic residues" evidence="12">
    <location>
        <begin position="1009"/>
        <end position="1018"/>
    </location>
</feature>
<dbReference type="Pfam" id="PF17766">
    <property type="entry name" value="fn3_6"/>
    <property type="match status" value="1"/>
</dbReference>
<name>A0A2P5W966_GOSBA</name>
<dbReference type="SUPFAM" id="SSF52743">
    <property type="entry name" value="Subtilisin-like"/>
    <property type="match status" value="1"/>
</dbReference>
<evidence type="ECO:0000256" key="3">
    <source>
        <dbReference type="ARBA" id="ARBA00022801"/>
    </source>
</evidence>
<keyword evidence="4 10" id="KW-0720">Serine protease</keyword>
<dbReference type="GO" id="GO:0003677">
    <property type="term" value="F:DNA binding"/>
    <property type="evidence" value="ECO:0007669"/>
    <property type="project" value="UniProtKB-KW"/>
</dbReference>
<dbReference type="SUPFAM" id="SSF46785">
    <property type="entry name" value="Winged helix' DNA-binding domain"/>
    <property type="match status" value="1"/>
</dbReference>
<feature type="region of interest" description="Disordered" evidence="12">
    <location>
        <begin position="1000"/>
        <end position="1020"/>
    </location>
</feature>
<dbReference type="GO" id="GO:0005667">
    <property type="term" value="C:transcription regulator complex"/>
    <property type="evidence" value="ECO:0007669"/>
    <property type="project" value="InterPro"/>
</dbReference>
<comment type="subcellular location">
    <subcellularLocation>
        <location evidence="11">Nucleus</location>
    </subcellularLocation>
</comment>
<dbReference type="InterPro" id="IPR000209">
    <property type="entry name" value="Peptidase_S8/S53_dom"/>
</dbReference>
<dbReference type="Gene3D" id="2.60.40.2310">
    <property type="match status" value="1"/>
</dbReference>
<dbReference type="SUPFAM" id="SSF144074">
    <property type="entry name" value="E2F-DP heterodimerization region"/>
    <property type="match status" value="1"/>
</dbReference>
<proteinExistence type="inferred from homology"/>
<evidence type="ECO:0000259" key="13">
    <source>
        <dbReference type="SMART" id="SM01372"/>
    </source>
</evidence>
<dbReference type="InterPro" id="IPR015500">
    <property type="entry name" value="Peptidase_S8_subtilisin-rel"/>
</dbReference>
<dbReference type="Pfam" id="PF16421">
    <property type="entry name" value="E2F_CC-MB"/>
    <property type="match status" value="1"/>
</dbReference>
<evidence type="ECO:0000256" key="2">
    <source>
        <dbReference type="ARBA" id="ARBA00022670"/>
    </source>
</evidence>
<evidence type="ECO:0000256" key="12">
    <source>
        <dbReference type="SAM" id="MobiDB-lite"/>
    </source>
</evidence>
<dbReference type="EMBL" id="KZ668520">
    <property type="protein sequence ID" value="PPR87645.1"/>
    <property type="molecule type" value="Genomic_DNA"/>
</dbReference>
<dbReference type="PRINTS" id="PR00723">
    <property type="entry name" value="SUBTILISIN"/>
</dbReference>
<dbReference type="Gene3D" id="6.10.250.540">
    <property type="match status" value="1"/>
</dbReference>
<feature type="active site" description="Charge relay system" evidence="9 10">
    <location>
        <position position="396"/>
    </location>
</feature>
<feature type="domain" description="E2F/DP family winged-helix DNA-binding" evidence="13">
    <location>
        <begin position="861"/>
        <end position="926"/>
    </location>
</feature>
<dbReference type="GO" id="GO:0006355">
    <property type="term" value="P:regulation of DNA-templated transcription"/>
    <property type="evidence" value="ECO:0007669"/>
    <property type="project" value="InterPro"/>
</dbReference>
<dbReference type="AlphaFoldDB" id="A0A2P5W966"/>
<dbReference type="SMART" id="SM01372">
    <property type="entry name" value="E2F_TDP"/>
    <property type="match status" value="1"/>
</dbReference>